<protein>
    <recommendedName>
        <fullName evidence="9">Metalloprotease</fullName>
    </recommendedName>
</protein>
<feature type="region of interest" description="Disordered" evidence="5">
    <location>
        <begin position="1"/>
        <end position="23"/>
    </location>
</feature>
<evidence type="ECO:0000256" key="2">
    <source>
        <dbReference type="ARBA" id="ARBA00022692"/>
    </source>
</evidence>
<evidence type="ECO:0000256" key="4">
    <source>
        <dbReference type="ARBA" id="ARBA00023136"/>
    </source>
</evidence>
<accession>A0A8J3Q6I9</accession>
<evidence type="ECO:0008006" key="9">
    <source>
        <dbReference type="Google" id="ProtNLM"/>
    </source>
</evidence>
<evidence type="ECO:0000313" key="8">
    <source>
        <dbReference type="Proteomes" id="UP000612899"/>
    </source>
</evidence>
<keyword evidence="2 6" id="KW-0812">Transmembrane</keyword>
<dbReference type="AlphaFoldDB" id="A0A8J3Q6I9"/>
<keyword evidence="8" id="KW-1185">Reference proteome</keyword>
<evidence type="ECO:0000256" key="5">
    <source>
        <dbReference type="SAM" id="MobiDB-lite"/>
    </source>
</evidence>
<reference evidence="7" key="1">
    <citation type="submission" date="2021-01" db="EMBL/GenBank/DDBJ databases">
        <title>Whole genome shotgun sequence of Rhizocola hellebori NBRC 109834.</title>
        <authorList>
            <person name="Komaki H."/>
            <person name="Tamura T."/>
        </authorList>
    </citation>
    <scope>NUCLEOTIDE SEQUENCE</scope>
    <source>
        <strain evidence="7">NBRC 109834</strain>
    </source>
</reference>
<comment type="subcellular location">
    <subcellularLocation>
        <location evidence="1">Membrane</location>
        <topology evidence="1">Single-pass membrane protein</topology>
    </subcellularLocation>
</comment>
<keyword evidence="3 6" id="KW-1133">Transmembrane helix</keyword>
<dbReference type="Pfam" id="PF04228">
    <property type="entry name" value="Zn_peptidase"/>
    <property type="match status" value="1"/>
</dbReference>
<dbReference type="PANTHER" id="PTHR30168">
    <property type="entry name" value="PUTATIVE MEMBRANE PROTEIN YPFJ"/>
    <property type="match status" value="1"/>
</dbReference>
<comment type="caution">
    <text evidence="7">The sequence shown here is derived from an EMBL/GenBank/DDBJ whole genome shotgun (WGS) entry which is preliminary data.</text>
</comment>
<keyword evidence="4 6" id="KW-0472">Membrane</keyword>
<dbReference type="RefSeq" id="WP_203908079.1">
    <property type="nucleotide sequence ID" value="NZ_BONY01000011.1"/>
</dbReference>
<dbReference type="Proteomes" id="UP000612899">
    <property type="component" value="Unassembled WGS sequence"/>
</dbReference>
<evidence type="ECO:0000256" key="3">
    <source>
        <dbReference type="ARBA" id="ARBA00022989"/>
    </source>
</evidence>
<feature type="transmembrane region" description="Helical" evidence="6">
    <location>
        <begin position="36"/>
        <end position="60"/>
    </location>
</feature>
<feature type="compositionally biased region" description="Polar residues" evidence="5">
    <location>
        <begin position="1"/>
        <end position="15"/>
    </location>
</feature>
<dbReference type="GO" id="GO:0016020">
    <property type="term" value="C:membrane"/>
    <property type="evidence" value="ECO:0007669"/>
    <property type="project" value="UniProtKB-SubCell"/>
</dbReference>
<dbReference type="PANTHER" id="PTHR30168:SF0">
    <property type="entry name" value="INNER MEMBRANE PROTEIN"/>
    <property type="match status" value="1"/>
</dbReference>
<dbReference type="EMBL" id="BONY01000011">
    <property type="protein sequence ID" value="GIH04192.1"/>
    <property type="molecule type" value="Genomic_DNA"/>
</dbReference>
<gene>
    <name evidence="7" type="ORF">Rhe02_22590</name>
</gene>
<sequence length="305" mass="32331">MTLNENADIDTSQVTDARGSGGGGAFGGGGGGMGGIPIPVGGGLLGTLLVLGLVVAGMFLGPKLYGDGDNGALNETCSTANPDRLQHAECRNALYINSIQAYWLKATPETFGQPYQATDTVFFAQAVNTGCGAADSGVGPFYCPLDKLVYIDLTFYDELANRFGAKGQFAQPYVLAHEYGHHLQNLLGTSDQVRRQQERDPDNANALSVRLELQADCLAGVWSKHATETTAANGQPIFKSLTQEDVNQALEAAAAIGDDVIQRKSGRPVDETQFTHGTAAQRRQWFNNGYSTGDGKRCDTFSGAI</sequence>
<dbReference type="InterPro" id="IPR007343">
    <property type="entry name" value="Uncharacterised_pept_Zn_put"/>
</dbReference>
<evidence type="ECO:0000256" key="6">
    <source>
        <dbReference type="SAM" id="Phobius"/>
    </source>
</evidence>
<evidence type="ECO:0000313" key="7">
    <source>
        <dbReference type="EMBL" id="GIH04192.1"/>
    </source>
</evidence>
<name>A0A8J3Q6I9_9ACTN</name>
<evidence type="ECO:0000256" key="1">
    <source>
        <dbReference type="ARBA" id="ARBA00004167"/>
    </source>
</evidence>
<proteinExistence type="predicted"/>
<organism evidence="7 8">
    <name type="scientific">Rhizocola hellebori</name>
    <dbReference type="NCBI Taxonomy" id="1392758"/>
    <lineage>
        <taxon>Bacteria</taxon>
        <taxon>Bacillati</taxon>
        <taxon>Actinomycetota</taxon>
        <taxon>Actinomycetes</taxon>
        <taxon>Micromonosporales</taxon>
        <taxon>Micromonosporaceae</taxon>
        <taxon>Rhizocola</taxon>
    </lineage>
</organism>